<organism evidence="1 2">
    <name type="scientific">Peronosclerospora sorghi</name>
    <dbReference type="NCBI Taxonomy" id="230839"/>
    <lineage>
        <taxon>Eukaryota</taxon>
        <taxon>Sar</taxon>
        <taxon>Stramenopiles</taxon>
        <taxon>Oomycota</taxon>
        <taxon>Peronosporomycetes</taxon>
        <taxon>Peronosporales</taxon>
        <taxon>Peronosporaceae</taxon>
        <taxon>Peronosclerospora</taxon>
    </lineage>
</organism>
<sequence>MSSYFVLGNNSEKCYQSYGAFTVFSLQIKCAIHEFNYFFAECQLYMYFTRFCFSIRNASSLRSVIRALPPCAGGLLSMALTAEMTSHSKVAVDADLGCGTGSKAKGACKEYLHHGGGRGALG</sequence>
<name>A0ACC0VQI2_9STRA</name>
<evidence type="ECO:0000313" key="2">
    <source>
        <dbReference type="Proteomes" id="UP001163321"/>
    </source>
</evidence>
<dbReference type="Proteomes" id="UP001163321">
    <property type="component" value="Chromosome 8"/>
</dbReference>
<reference evidence="1 2" key="1">
    <citation type="journal article" date="2022" name="bioRxiv">
        <title>The genome of the oomycete Peronosclerospora sorghi, a cosmopolitan pathogen of maize and sorghum, is inflated with dispersed pseudogenes.</title>
        <authorList>
            <person name="Fletcher K."/>
            <person name="Martin F."/>
            <person name="Isakeit T."/>
            <person name="Cavanaugh K."/>
            <person name="Magill C."/>
            <person name="Michelmore R."/>
        </authorList>
    </citation>
    <scope>NUCLEOTIDE SEQUENCE [LARGE SCALE GENOMIC DNA]</scope>
    <source>
        <strain evidence="1">P6</strain>
    </source>
</reference>
<evidence type="ECO:0000313" key="1">
    <source>
        <dbReference type="EMBL" id="KAI9908472.1"/>
    </source>
</evidence>
<comment type="caution">
    <text evidence="1">The sequence shown here is derived from an EMBL/GenBank/DDBJ whole genome shotgun (WGS) entry which is preliminary data.</text>
</comment>
<accession>A0ACC0VQI2</accession>
<dbReference type="EMBL" id="CM047587">
    <property type="protein sequence ID" value="KAI9908472.1"/>
    <property type="molecule type" value="Genomic_DNA"/>
</dbReference>
<protein>
    <submittedName>
        <fullName evidence="1">Uncharacterized protein</fullName>
    </submittedName>
</protein>
<proteinExistence type="predicted"/>
<keyword evidence="2" id="KW-1185">Reference proteome</keyword>
<gene>
    <name evidence="1" type="ORF">PsorP6_002763</name>
</gene>